<protein>
    <recommendedName>
        <fullName evidence="2">JmjC domain-containing protein</fullName>
    </recommendedName>
</protein>
<feature type="region of interest" description="Disordered" evidence="1">
    <location>
        <begin position="781"/>
        <end position="884"/>
    </location>
</feature>
<gene>
    <name evidence="3" type="ORF">IMSHALPRED_000943</name>
</gene>
<feature type="region of interest" description="Disordered" evidence="1">
    <location>
        <begin position="993"/>
        <end position="1147"/>
    </location>
</feature>
<dbReference type="OrthoDB" id="298344at2759"/>
<dbReference type="Pfam" id="PF02373">
    <property type="entry name" value="JmjC"/>
    <property type="match status" value="1"/>
</dbReference>
<keyword evidence="4" id="KW-1185">Reference proteome</keyword>
<dbReference type="Gene3D" id="2.60.120.650">
    <property type="entry name" value="Cupin"/>
    <property type="match status" value="1"/>
</dbReference>
<dbReference type="SMART" id="SM00558">
    <property type="entry name" value="JmjC"/>
    <property type="match status" value="1"/>
</dbReference>
<dbReference type="SUPFAM" id="SSF51197">
    <property type="entry name" value="Clavaminate synthase-like"/>
    <property type="match status" value="1"/>
</dbReference>
<evidence type="ECO:0000313" key="4">
    <source>
        <dbReference type="Proteomes" id="UP000664534"/>
    </source>
</evidence>
<sequence length="1282" mass="143912">MVAQRPSAAFDPIPPDLDLASLVEETPNFEYVTRISCDMIEVEGLEAFDKLVLLHVILGGKPLVVEGFQQRLDEWTFTSQWLQDNCGKKFEQARNLSKQQNMTLSIGHYLNNMSKLTDQWNRHNYKERDRQRIYLKDIDCPQIWHDKLREQIPPSVFYLNESIGDVGGPGSMEEPASGNMKGLGVARAGDLMSCLPPSMRADNMMCYIGHEGTYTPAHREMCASLGQNLMVEASGLKNGHGVPTKPGSSIWFMTETNDRHTVSEYWLATLGHDIEVESHFAQINAWKAAPFKTYIVDQRVGDFILIPPLAPHQVWNRGTVTMKVAWNRTTVESLEMALHEALPRARFVCRDEQYKNKAIVYFALMKYSSLLKQAEIQRQLAPNHRSRMEIDCSPKIRQLQKDFKRLFAMYTEILLSEMLAPVSPSEKRGQYLPFEGFVTCSFCRCNIFNRFLTCTTCIMTLENGDEDTYDICMECFAMGRSCSCLSKYKWVEQFPWQDLVQKHDRWRNQIINFENGLSDKSPQPLDVERRNLGKKTLAQVCQEQLKIRPWNDPKNPLSLLLTSAEIRHLQNAGTPKKADDEVEVDDEGYAKKPKKRNSDKLGKEYARDHVSQHPEYRWRLAKCTKCDRHYGYGSLFRGFDLMPLTVMENPDWQCPHCLKICSVAKCGNVAGFKPYEPKGTMLGHDTRKVADPRSVESLVDFSVSNGKWIKKTGDDHPQDNRRLSRRLDEAEQVRARDPALNENYVDEEEHTPVNGQNQYLDSGIKYTEPGIPIDPMLSMHQPSAHMNGNLMKAGTDRNRVESSNRSQIRGRDRSSSVSSSDEEMDWERTQRDVTTETRRPHQTAPMANMSSQNIPGQGFTSNGIAYEYPDPTMSQSSPSKQPSNYIQPTIPNRNVERLVESDAVVPPQHNGNELLQLTQLEQMLEDAKLGDRYIRTEASITGKSLRVKLLIPQTKLAAVCASLPPPIVTNGIPTVRKEAPILIQSDLPSVTHAEVPVAPPKKRKTREELDEEFSTGKRRGAKSLTALAPAKDTRKTSVKYTELSSDSETPLEETISFVPVNKPHGPRPLPKYLAQRSEGDQALASSELPSRRKSSPPRAQPTVAPSAPGIQLNKDLESSLPQHQSASIAPRPPTPSKVTFADETMSGMEIAVEETELKPVSVDATQKLAEENRKAKLKALQWANDGDEEDESSGSDSSSTSTDEDSLRKPNGKLLATPKSIFSTGKKIKIVAAPKSAAAITESSLKNKGGRPRKSLPAAFESAAIKNATAARGRGRPRKSVP</sequence>
<comment type="caution">
    <text evidence="3">The sequence shown here is derived from an EMBL/GenBank/DDBJ whole genome shotgun (WGS) entry which is preliminary data.</text>
</comment>
<feature type="compositionally biased region" description="Polar residues" evidence="1">
    <location>
        <begin position="848"/>
        <end position="863"/>
    </location>
</feature>
<feature type="region of interest" description="Disordered" evidence="1">
    <location>
        <begin position="1179"/>
        <end position="1219"/>
    </location>
</feature>
<feature type="compositionally biased region" description="Basic residues" evidence="1">
    <location>
        <begin position="1273"/>
        <end position="1282"/>
    </location>
</feature>
<dbReference type="InterPro" id="IPR003347">
    <property type="entry name" value="JmjC_dom"/>
</dbReference>
<feature type="compositionally biased region" description="Polar residues" evidence="1">
    <location>
        <begin position="1038"/>
        <end position="1048"/>
    </location>
</feature>
<feature type="domain" description="JmjC" evidence="2">
    <location>
        <begin position="172"/>
        <end position="345"/>
    </location>
</feature>
<evidence type="ECO:0000259" key="2">
    <source>
        <dbReference type="PROSITE" id="PS51184"/>
    </source>
</evidence>
<reference evidence="3" key="1">
    <citation type="submission" date="2021-03" db="EMBL/GenBank/DDBJ databases">
        <authorList>
            <person name="Tagirdzhanova G."/>
        </authorList>
    </citation>
    <scope>NUCLEOTIDE SEQUENCE</scope>
</reference>
<evidence type="ECO:0000256" key="1">
    <source>
        <dbReference type="SAM" id="MobiDB-lite"/>
    </source>
</evidence>
<feature type="compositionally biased region" description="Basic and acidic residues" evidence="1">
    <location>
        <begin position="826"/>
        <end position="839"/>
    </location>
</feature>
<feature type="region of interest" description="Disordered" evidence="1">
    <location>
        <begin position="571"/>
        <end position="603"/>
    </location>
</feature>
<feature type="region of interest" description="Disordered" evidence="1">
    <location>
        <begin position="1237"/>
        <end position="1282"/>
    </location>
</feature>
<dbReference type="EMBL" id="CAJPDT010000011">
    <property type="protein sequence ID" value="CAF9913201.1"/>
    <property type="molecule type" value="Genomic_DNA"/>
</dbReference>
<evidence type="ECO:0000313" key="3">
    <source>
        <dbReference type="EMBL" id="CAF9913201.1"/>
    </source>
</evidence>
<accession>A0A8H3EV12</accession>
<feature type="compositionally biased region" description="Polar residues" evidence="1">
    <location>
        <begin position="872"/>
        <end position="884"/>
    </location>
</feature>
<proteinExistence type="predicted"/>
<name>A0A8H3EV12_9LECA</name>
<organism evidence="3 4">
    <name type="scientific">Imshaugia aleurites</name>
    <dbReference type="NCBI Taxonomy" id="172621"/>
    <lineage>
        <taxon>Eukaryota</taxon>
        <taxon>Fungi</taxon>
        <taxon>Dikarya</taxon>
        <taxon>Ascomycota</taxon>
        <taxon>Pezizomycotina</taxon>
        <taxon>Lecanoromycetes</taxon>
        <taxon>OSLEUM clade</taxon>
        <taxon>Lecanoromycetidae</taxon>
        <taxon>Lecanorales</taxon>
        <taxon>Lecanorineae</taxon>
        <taxon>Parmeliaceae</taxon>
        <taxon>Imshaugia</taxon>
    </lineage>
</organism>
<dbReference type="Proteomes" id="UP000664534">
    <property type="component" value="Unassembled WGS sequence"/>
</dbReference>
<dbReference type="PROSITE" id="PS51184">
    <property type="entry name" value="JMJC"/>
    <property type="match status" value="1"/>
</dbReference>